<evidence type="ECO:0000313" key="3">
    <source>
        <dbReference type="Proteomes" id="UP000009168"/>
    </source>
</evidence>
<reference evidence="3" key="1">
    <citation type="journal article" date="2006" name="PLoS Biol.">
        <title>Macronuclear genome sequence of the ciliate Tetrahymena thermophila, a model eukaryote.</title>
        <authorList>
            <person name="Eisen J.A."/>
            <person name="Coyne R.S."/>
            <person name="Wu M."/>
            <person name="Wu D."/>
            <person name="Thiagarajan M."/>
            <person name="Wortman J.R."/>
            <person name="Badger J.H."/>
            <person name="Ren Q."/>
            <person name="Amedeo P."/>
            <person name="Jones K.M."/>
            <person name="Tallon L.J."/>
            <person name="Delcher A.L."/>
            <person name="Salzberg S.L."/>
            <person name="Silva J.C."/>
            <person name="Haas B.J."/>
            <person name="Majoros W.H."/>
            <person name="Farzad M."/>
            <person name="Carlton J.M."/>
            <person name="Smith R.K. Jr."/>
            <person name="Garg J."/>
            <person name="Pearlman R.E."/>
            <person name="Karrer K.M."/>
            <person name="Sun L."/>
            <person name="Manning G."/>
            <person name="Elde N.C."/>
            <person name="Turkewitz A.P."/>
            <person name="Asai D.J."/>
            <person name="Wilkes D.E."/>
            <person name="Wang Y."/>
            <person name="Cai H."/>
            <person name="Collins K."/>
            <person name="Stewart B.A."/>
            <person name="Lee S.R."/>
            <person name="Wilamowska K."/>
            <person name="Weinberg Z."/>
            <person name="Ruzzo W.L."/>
            <person name="Wloga D."/>
            <person name="Gaertig J."/>
            <person name="Frankel J."/>
            <person name="Tsao C.-C."/>
            <person name="Gorovsky M.A."/>
            <person name="Keeling P.J."/>
            <person name="Waller R.F."/>
            <person name="Patron N.J."/>
            <person name="Cherry J.M."/>
            <person name="Stover N.A."/>
            <person name="Krieger C.J."/>
            <person name="del Toro C."/>
            <person name="Ryder H.F."/>
            <person name="Williamson S.C."/>
            <person name="Barbeau R.A."/>
            <person name="Hamilton E.P."/>
            <person name="Orias E."/>
        </authorList>
    </citation>
    <scope>NUCLEOTIDE SEQUENCE [LARGE SCALE GENOMIC DNA]</scope>
    <source>
        <strain evidence="3">SB210</strain>
    </source>
</reference>
<feature type="region of interest" description="Disordered" evidence="1">
    <location>
        <begin position="344"/>
        <end position="489"/>
    </location>
</feature>
<dbReference type="KEGG" id="tet:TTHERM_00535590"/>
<protein>
    <submittedName>
        <fullName evidence="2">PX domain protein</fullName>
    </submittedName>
</protein>
<sequence>MTESTKDIQSFQSKKREAITSDFLKIELTRIFSKVEIEKSKYYAYRMNKFLEIPLDAVYKDPSIIKLTQNKNIINESLNKVPSIIFQSERKVIALNYSFNKNELFIPQKQLVDQEKSIISLKDHHVKIKKITKTETTFIISLENQESVISVKNKLISQGIKAFDEKEKFYFDLIDNVDRQKSIPTIFDKQILKPKNNESFVGYHRGMLQGYLNLAIPPVSPSEQYLNHLQFLSIMNPNYLRMNVVDNQTFPTQSNTQQRKKNNKTETPKISAATPSYRRKRLLSQQQFYQDQTNDQTQNKILSQYTSKNEEVIYEKKKANSISYQLLNAKSPKQVQFNEQNILHKQKRHSSKVTSKQQFEKNEQDQSDQQSNESFDISKRNNGKNRILKNSELFKDNMQNGESITDEKRESVLSEDANSSSTQQIDISETSFTPKITLLQMEINQNQQESESENENEEFDDKEKFHPQTTDSFMPKNYSKLEQIDDLEI</sequence>
<keyword evidence="3" id="KW-1185">Reference proteome</keyword>
<accession>I7M3I7</accession>
<evidence type="ECO:0000256" key="1">
    <source>
        <dbReference type="SAM" id="MobiDB-lite"/>
    </source>
</evidence>
<feature type="compositionally biased region" description="Acidic residues" evidence="1">
    <location>
        <begin position="450"/>
        <end position="460"/>
    </location>
</feature>
<feature type="compositionally biased region" description="Polar residues" evidence="1">
    <location>
        <begin position="416"/>
        <end position="434"/>
    </location>
</feature>
<feature type="region of interest" description="Disordered" evidence="1">
    <location>
        <begin position="251"/>
        <end position="270"/>
    </location>
</feature>
<evidence type="ECO:0000313" key="2">
    <source>
        <dbReference type="EMBL" id="EAS03223.2"/>
    </source>
</evidence>
<name>I7M3I7_TETTS</name>
<dbReference type="GeneID" id="7826563"/>
<dbReference type="RefSeq" id="XP_001023468.2">
    <property type="nucleotide sequence ID" value="XM_001023468.2"/>
</dbReference>
<dbReference type="EMBL" id="GG662495">
    <property type="protein sequence ID" value="EAS03223.2"/>
    <property type="molecule type" value="Genomic_DNA"/>
</dbReference>
<dbReference type="InParanoid" id="I7M3I7"/>
<dbReference type="Proteomes" id="UP000009168">
    <property type="component" value="Unassembled WGS sequence"/>
</dbReference>
<proteinExistence type="predicted"/>
<gene>
    <name evidence="2" type="ORF">TTHERM_00535590</name>
</gene>
<organism evidence="2 3">
    <name type="scientific">Tetrahymena thermophila (strain SB210)</name>
    <dbReference type="NCBI Taxonomy" id="312017"/>
    <lineage>
        <taxon>Eukaryota</taxon>
        <taxon>Sar</taxon>
        <taxon>Alveolata</taxon>
        <taxon>Ciliophora</taxon>
        <taxon>Intramacronucleata</taxon>
        <taxon>Oligohymenophorea</taxon>
        <taxon>Hymenostomatida</taxon>
        <taxon>Tetrahymenina</taxon>
        <taxon>Tetrahymenidae</taxon>
        <taxon>Tetrahymena</taxon>
    </lineage>
</organism>
<dbReference type="AlphaFoldDB" id="I7M3I7"/>